<reference evidence="11" key="1">
    <citation type="submission" date="2012-12" db="EMBL/GenBank/DDBJ databases">
        <authorList>
            <person name="Hellsten U."/>
            <person name="Grimwood J."/>
            <person name="Chapman J.A."/>
            <person name="Shapiro H."/>
            <person name="Aerts A."/>
            <person name="Otillar R.P."/>
            <person name="Terry A.Y."/>
            <person name="Boore J.L."/>
            <person name="Simakov O."/>
            <person name="Marletaz F."/>
            <person name="Cho S.-J."/>
            <person name="Edsinger-Gonzales E."/>
            <person name="Havlak P."/>
            <person name="Kuo D.-H."/>
            <person name="Larsson T."/>
            <person name="Lv J."/>
            <person name="Arendt D."/>
            <person name="Savage R."/>
            <person name="Osoegawa K."/>
            <person name="de Jong P."/>
            <person name="Lindberg D.R."/>
            <person name="Seaver E.C."/>
            <person name="Weisblat D.A."/>
            <person name="Putnam N.H."/>
            <person name="Grigoriev I.V."/>
            <person name="Rokhsar D.S."/>
        </authorList>
    </citation>
    <scope>NUCLEOTIDE SEQUENCE</scope>
    <source>
        <strain evidence="11">I ESC-2004</strain>
    </source>
</reference>
<reference evidence="10" key="3">
    <citation type="submission" date="2015-06" db="UniProtKB">
        <authorList>
            <consortium name="EnsemblMetazoa"/>
        </authorList>
    </citation>
    <scope>IDENTIFICATION</scope>
</reference>
<evidence type="ECO:0000256" key="5">
    <source>
        <dbReference type="ARBA" id="ARBA00023163"/>
    </source>
</evidence>
<dbReference type="EMBL" id="KB306344">
    <property type="protein sequence ID" value="ELT99948.1"/>
    <property type="molecule type" value="Genomic_DNA"/>
</dbReference>
<organism evidence="9">
    <name type="scientific">Capitella teleta</name>
    <name type="common">Polychaete worm</name>
    <dbReference type="NCBI Taxonomy" id="283909"/>
    <lineage>
        <taxon>Eukaryota</taxon>
        <taxon>Metazoa</taxon>
        <taxon>Spiralia</taxon>
        <taxon>Lophotrochozoa</taxon>
        <taxon>Annelida</taxon>
        <taxon>Polychaeta</taxon>
        <taxon>Sedentaria</taxon>
        <taxon>Scolecida</taxon>
        <taxon>Capitellidae</taxon>
        <taxon>Capitella</taxon>
    </lineage>
</organism>
<feature type="region of interest" description="Disordered" evidence="7">
    <location>
        <begin position="133"/>
        <end position="171"/>
    </location>
</feature>
<evidence type="ECO:0000313" key="11">
    <source>
        <dbReference type="Proteomes" id="UP000014760"/>
    </source>
</evidence>
<evidence type="ECO:0000256" key="7">
    <source>
        <dbReference type="SAM" id="MobiDB-lite"/>
    </source>
</evidence>
<keyword evidence="4" id="KW-0238">DNA-binding</keyword>
<feature type="domain" description="AXH" evidence="8">
    <location>
        <begin position="7"/>
        <end position="138"/>
    </location>
</feature>
<dbReference type="FunCoup" id="R7U162">
    <property type="interactions" value="24"/>
</dbReference>
<dbReference type="GO" id="GO:0006355">
    <property type="term" value="P:regulation of DNA-templated transcription"/>
    <property type="evidence" value="ECO:0007669"/>
    <property type="project" value="InterPro"/>
</dbReference>
<dbReference type="OrthoDB" id="10000452at2759"/>
<dbReference type="PROSITE" id="PS51148">
    <property type="entry name" value="AXH"/>
    <property type="match status" value="1"/>
</dbReference>
<dbReference type="EMBL" id="AMQN01009843">
    <property type="status" value="NOT_ANNOTATED_CDS"/>
    <property type="molecule type" value="Genomic_DNA"/>
</dbReference>
<dbReference type="AlphaFoldDB" id="R7U162"/>
<dbReference type="Proteomes" id="UP000014760">
    <property type="component" value="Unassembled WGS sequence"/>
</dbReference>
<protein>
    <recommendedName>
        <fullName evidence="8">AXH domain-containing protein</fullName>
    </recommendedName>
</protein>
<dbReference type="HOGENOM" id="CLU_114998_0_0_1"/>
<keyword evidence="5" id="KW-0804">Transcription</keyword>
<sequence>PPPLQPSVGEVSPHYPPHFMKGSIIQLANGELKRVEELRTDDFVQSADVSGDLKIDSSTVVRIEENHDKGTAVLGFSVGEQRVQVTVEATLEHPFFVFGQGWSSCNPQQTLHRYGLQCHRLTVGDVCISLTHKDASTPSSSGAPSPKDPPKDKQGAATPKRKQPSPKPGAP</sequence>
<feature type="compositionally biased region" description="Low complexity" evidence="7">
    <location>
        <begin position="136"/>
        <end position="145"/>
    </location>
</feature>
<keyword evidence="2" id="KW-0678">Repressor</keyword>
<dbReference type="OMA" id="AYTQHLI"/>
<dbReference type="GO" id="GO:0005634">
    <property type="term" value="C:nucleus"/>
    <property type="evidence" value="ECO:0007669"/>
    <property type="project" value="UniProtKB-SubCell"/>
</dbReference>
<dbReference type="InterPro" id="IPR003652">
    <property type="entry name" value="Ataxin_AXH_dom"/>
</dbReference>
<dbReference type="PANTHER" id="PTHR13392">
    <property type="entry name" value="ATAXIN 1"/>
    <property type="match status" value="1"/>
</dbReference>
<accession>R7U162</accession>
<evidence type="ECO:0000256" key="2">
    <source>
        <dbReference type="ARBA" id="ARBA00022491"/>
    </source>
</evidence>
<evidence type="ECO:0000256" key="3">
    <source>
        <dbReference type="ARBA" id="ARBA00023015"/>
    </source>
</evidence>
<dbReference type="STRING" id="283909.R7U162"/>
<name>R7U162_CAPTE</name>
<feature type="non-terminal residue" evidence="9">
    <location>
        <position position="171"/>
    </location>
</feature>
<evidence type="ECO:0000259" key="8">
    <source>
        <dbReference type="PROSITE" id="PS51148"/>
    </source>
</evidence>
<dbReference type="EnsemblMetazoa" id="CapteT75745">
    <property type="protein sequence ID" value="CapteP75745"/>
    <property type="gene ID" value="CapteG75745"/>
</dbReference>
<comment type="subcellular location">
    <subcellularLocation>
        <location evidence="1">Nucleus</location>
    </subcellularLocation>
</comment>
<dbReference type="InterPro" id="IPR036096">
    <property type="entry name" value="Ataxin_AXH_dom_sf"/>
</dbReference>
<dbReference type="SMART" id="SM00536">
    <property type="entry name" value="AXH"/>
    <property type="match status" value="1"/>
</dbReference>
<dbReference type="GO" id="GO:0003723">
    <property type="term" value="F:RNA binding"/>
    <property type="evidence" value="ECO:0007669"/>
    <property type="project" value="InterPro"/>
</dbReference>
<keyword evidence="11" id="KW-1185">Reference proteome</keyword>
<proteinExistence type="predicted"/>
<dbReference type="PANTHER" id="PTHR13392:SF13">
    <property type="entry name" value="AXH DOMAIN-CONTAINING PROTEIN"/>
    <property type="match status" value="1"/>
</dbReference>
<dbReference type="SUPFAM" id="SSF102031">
    <property type="entry name" value="AXH domain"/>
    <property type="match status" value="1"/>
</dbReference>
<keyword evidence="6" id="KW-0539">Nucleus</keyword>
<evidence type="ECO:0000313" key="9">
    <source>
        <dbReference type="EMBL" id="ELT99948.1"/>
    </source>
</evidence>
<dbReference type="GO" id="GO:0003677">
    <property type="term" value="F:DNA binding"/>
    <property type="evidence" value="ECO:0007669"/>
    <property type="project" value="UniProtKB-KW"/>
</dbReference>
<gene>
    <name evidence="9" type="ORF">CAPTEDRAFT_75745</name>
</gene>
<evidence type="ECO:0000313" key="10">
    <source>
        <dbReference type="EnsemblMetazoa" id="CapteP75745"/>
    </source>
</evidence>
<dbReference type="InterPro" id="IPR043404">
    <property type="entry name" value="ATAXIN1-like"/>
</dbReference>
<reference evidence="9 11" key="2">
    <citation type="journal article" date="2013" name="Nature">
        <title>Insights into bilaterian evolution from three spiralian genomes.</title>
        <authorList>
            <person name="Simakov O."/>
            <person name="Marletaz F."/>
            <person name="Cho S.J."/>
            <person name="Edsinger-Gonzales E."/>
            <person name="Havlak P."/>
            <person name="Hellsten U."/>
            <person name="Kuo D.H."/>
            <person name="Larsson T."/>
            <person name="Lv J."/>
            <person name="Arendt D."/>
            <person name="Savage R."/>
            <person name="Osoegawa K."/>
            <person name="de Jong P."/>
            <person name="Grimwood J."/>
            <person name="Chapman J.A."/>
            <person name="Shapiro H."/>
            <person name="Aerts A."/>
            <person name="Otillar R.P."/>
            <person name="Terry A.Y."/>
            <person name="Boore J.L."/>
            <person name="Grigoriev I.V."/>
            <person name="Lindberg D.R."/>
            <person name="Seaver E.C."/>
            <person name="Weisblat D.A."/>
            <person name="Putnam N.H."/>
            <person name="Rokhsar D.S."/>
        </authorList>
    </citation>
    <scope>NUCLEOTIDE SEQUENCE</scope>
    <source>
        <strain evidence="9 11">I ESC-2004</strain>
    </source>
</reference>
<evidence type="ECO:0000256" key="1">
    <source>
        <dbReference type="ARBA" id="ARBA00004123"/>
    </source>
</evidence>
<evidence type="ECO:0000256" key="6">
    <source>
        <dbReference type="ARBA" id="ARBA00023242"/>
    </source>
</evidence>
<dbReference type="Gene3D" id="2.170.16.10">
    <property type="entry name" value="Hedgehog/Intein (Hint) domain"/>
    <property type="match status" value="1"/>
</dbReference>
<dbReference type="Pfam" id="PF08517">
    <property type="entry name" value="AXH"/>
    <property type="match status" value="1"/>
</dbReference>
<evidence type="ECO:0000256" key="4">
    <source>
        <dbReference type="ARBA" id="ARBA00023125"/>
    </source>
</evidence>
<keyword evidence="3" id="KW-0805">Transcription regulation</keyword>
<feature type="non-terminal residue" evidence="9">
    <location>
        <position position="1"/>
    </location>
</feature>